<name>A0A2T0VYM3_9RHOB</name>
<organism evidence="2 3">
    <name type="scientific">Yoonia maritima</name>
    <dbReference type="NCBI Taxonomy" id="1435347"/>
    <lineage>
        <taxon>Bacteria</taxon>
        <taxon>Pseudomonadati</taxon>
        <taxon>Pseudomonadota</taxon>
        <taxon>Alphaproteobacteria</taxon>
        <taxon>Rhodobacterales</taxon>
        <taxon>Paracoccaceae</taxon>
        <taxon>Yoonia</taxon>
    </lineage>
</organism>
<protein>
    <recommendedName>
        <fullName evidence="1">UPF0246 protein CLV80_106213</fullName>
    </recommendedName>
</protein>
<dbReference type="InterPro" id="IPR005583">
    <property type="entry name" value="YaaA"/>
</dbReference>
<accession>A0A2T0VYM3</accession>
<dbReference type="EMBL" id="PVTP01000006">
    <property type="protein sequence ID" value="PRY77367.1"/>
    <property type="molecule type" value="Genomic_DNA"/>
</dbReference>
<dbReference type="GO" id="GO:0033194">
    <property type="term" value="P:response to hydroperoxide"/>
    <property type="evidence" value="ECO:0007669"/>
    <property type="project" value="TreeGrafter"/>
</dbReference>
<reference evidence="2 3" key="1">
    <citation type="submission" date="2018-03" db="EMBL/GenBank/DDBJ databases">
        <title>Genomic Encyclopedia of Archaeal and Bacterial Type Strains, Phase II (KMG-II): from individual species to whole genera.</title>
        <authorList>
            <person name="Goeker M."/>
        </authorList>
    </citation>
    <scope>NUCLEOTIDE SEQUENCE [LARGE SCALE GENOMIC DNA]</scope>
    <source>
        <strain evidence="2 3">DSM 101533</strain>
    </source>
</reference>
<dbReference type="OrthoDB" id="9777133at2"/>
<dbReference type="AlphaFoldDB" id="A0A2T0VYM3"/>
<comment type="similarity">
    <text evidence="1">Belongs to the UPF0246 family.</text>
</comment>
<dbReference type="Proteomes" id="UP000238007">
    <property type="component" value="Unassembled WGS sequence"/>
</dbReference>
<dbReference type="NCBIfam" id="NF002542">
    <property type="entry name" value="PRK02101.1-3"/>
    <property type="match status" value="1"/>
</dbReference>
<keyword evidence="3" id="KW-1185">Reference proteome</keyword>
<proteinExistence type="inferred from homology"/>
<dbReference type="PANTHER" id="PTHR30283">
    <property type="entry name" value="PEROXIDE STRESS RESPONSE PROTEIN YAAA"/>
    <property type="match status" value="1"/>
</dbReference>
<evidence type="ECO:0000313" key="3">
    <source>
        <dbReference type="Proteomes" id="UP000238007"/>
    </source>
</evidence>
<gene>
    <name evidence="2" type="ORF">CLV80_106213</name>
</gene>
<dbReference type="Pfam" id="PF03883">
    <property type="entry name" value="H2O2_YaaD"/>
    <property type="match status" value="1"/>
</dbReference>
<dbReference type="GO" id="GO:0005829">
    <property type="term" value="C:cytosol"/>
    <property type="evidence" value="ECO:0007669"/>
    <property type="project" value="TreeGrafter"/>
</dbReference>
<dbReference type="RefSeq" id="WP_106357975.1">
    <property type="nucleotide sequence ID" value="NZ_PVTP01000006.1"/>
</dbReference>
<evidence type="ECO:0000256" key="1">
    <source>
        <dbReference type="HAMAP-Rule" id="MF_00652"/>
    </source>
</evidence>
<sequence length="257" mass="28713">MLVVVSPAKALDMEPVGITPTQPAFQEDAVRLSKTARNLTLAELKKLMHLSDDLARLNRDRFKAFAAEPSDDAVKPAALAFNGDTYQGLEAKTLSEDDMIWAQDHLRILSGLYGLLRPLDAMQPYRLEMGSKLKTRRGKSLYDYWGDIIAKALNAQAAEVNAQVLVNCASQEYFGAVDLNALKLRVITPQFMEVKDDKPRIVSFFAKRARGAMARYVVENRLTDPEDIKGFSSGGYAYDPDLSEGDKWAFVRDYPTK</sequence>
<evidence type="ECO:0000313" key="2">
    <source>
        <dbReference type="EMBL" id="PRY77367.1"/>
    </source>
</evidence>
<comment type="caution">
    <text evidence="2">The sequence shown here is derived from an EMBL/GenBank/DDBJ whole genome shotgun (WGS) entry which is preliminary data.</text>
</comment>
<dbReference type="HAMAP" id="MF_00652">
    <property type="entry name" value="UPF0246"/>
    <property type="match status" value="1"/>
</dbReference>
<dbReference type="PANTHER" id="PTHR30283:SF4">
    <property type="entry name" value="PEROXIDE STRESS RESISTANCE PROTEIN YAAA"/>
    <property type="match status" value="1"/>
</dbReference>